<evidence type="ECO:0000313" key="4">
    <source>
        <dbReference type="Proteomes" id="UP000651010"/>
    </source>
</evidence>
<gene>
    <name evidence="3" type="ORF">IGX34_10980</name>
</gene>
<name>A0ABR9GA44_9GAMM</name>
<evidence type="ECO:0000259" key="2">
    <source>
        <dbReference type="Pfam" id="PF03807"/>
    </source>
</evidence>
<organism evidence="3 4">
    <name type="scientific">Dyella acidiphila</name>
    <dbReference type="NCBI Taxonomy" id="2775866"/>
    <lineage>
        <taxon>Bacteria</taxon>
        <taxon>Pseudomonadati</taxon>
        <taxon>Pseudomonadota</taxon>
        <taxon>Gammaproteobacteria</taxon>
        <taxon>Lysobacterales</taxon>
        <taxon>Rhodanobacteraceae</taxon>
        <taxon>Dyella</taxon>
    </lineage>
</organism>
<evidence type="ECO:0000256" key="1">
    <source>
        <dbReference type="ARBA" id="ARBA00005525"/>
    </source>
</evidence>
<reference evidence="3 4" key="1">
    <citation type="submission" date="2020-09" db="EMBL/GenBank/DDBJ databases">
        <title>Dyella sp. 7MK23 isolated from forest soil.</title>
        <authorList>
            <person name="Fu J."/>
        </authorList>
    </citation>
    <scope>NUCLEOTIDE SEQUENCE [LARGE SCALE GENOMIC DNA]</scope>
    <source>
        <strain evidence="3 4">7MK23</strain>
    </source>
</reference>
<feature type="domain" description="Pyrroline-5-carboxylate reductase catalytic N-terminal" evidence="2">
    <location>
        <begin position="2"/>
        <end position="93"/>
    </location>
</feature>
<proteinExistence type="inferred from homology"/>
<keyword evidence="4" id="KW-1185">Reference proteome</keyword>
<comment type="similarity">
    <text evidence="1">Belongs to the pyrroline-5-carboxylate reductase family.</text>
</comment>
<comment type="caution">
    <text evidence="3">The sequence shown here is derived from an EMBL/GenBank/DDBJ whole genome shotgun (WGS) entry which is preliminary data.</text>
</comment>
<dbReference type="RefSeq" id="WP_192555777.1">
    <property type="nucleotide sequence ID" value="NZ_JACZZA010000006.1"/>
</dbReference>
<dbReference type="PANTHER" id="PTHR11645">
    <property type="entry name" value="PYRROLINE-5-CARBOXYLATE REDUCTASE"/>
    <property type="match status" value="1"/>
</dbReference>
<evidence type="ECO:0000313" key="3">
    <source>
        <dbReference type="EMBL" id="MBE1160915.1"/>
    </source>
</evidence>
<dbReference type="InterPro" id="IPR028939">
    <property type="entry name" value="P5C_Rdtase_cat_N"/>
</dbReference>
<accession>A0ABR9GA44</accession>
<dbReference type="Pfam" id="PF03807">
    <property type="entry name" value="F420_oxidored"/>
    <property type="match status" value="1"/>
</dbReference>
<dbReference type="Gene3D" id="3.40.50.720">
    <property type="entry name" value="NAD(P)-binding Rossmann-like Domain"/>
    <property type="match status" value="1"/>
</dbReference>
<dbReference type="PANTHER" id="PTHR11645:SF13">
    <property type="entry name" value="PYRROLINE-5-CARBOXYLATE REDUCTASE CATALYTIC N-TERMINAL DOMAIN-CONTAINING PROTEIN"/>
    <property type="match status" value="1"/>
</dbReference>
<dbReference type="InterPro" id="IPR036291">
    <property type="entry name" value="NAD(P)-bd_dom_sf"/>
</dbReference>
<dbReference type="EMBL" id="JACZZA010000006">
    <property type="protein sequence ID" value="MBE1160915.1"/>
    <property type="molecule type" value="Genomic_DNA"/>
</dbReference>
<sequence length="187" mass="19472">MLGLIGVGAIAAAIVSGLSETAEPPSIVLSPRNAAVAARLAGAYANVRVAASNQAVVEQADVLLLCVRPADAQQVMSALRFREQQSLVSVMAGIPLARLRELATPIQQIARAIPLPSVAAGRGITPLYPANAHARDLFERLGHVIEVDNETAFDLFSAATATMAAHFLYLDRISTWLAAQGIAPGAA</sequence>
<protein>
    <submittedName>
        <fullName evidence="3">NAD(P)-binding domain-containing protein</fullName>
    </submittedName>
</protein>
<dbReference type="SUPFAM" id="SSF51735">
    <property type="entry name" value="NAD(P)-binding Rossmann-fold domains"/>
    <property type="match status" value="1"/>
</dbReference>
<dbReference type="Proteomes" id="UP000651010">
    <property type="component" value="Unassembled WGS sequence"/>
</dbReference>